<dbReference type="Proteomes" id="UP000242715">
    <property type="component" value="Unassembled WGS sequence"/>
</dbReference>
<sequence length="208" mass="23348">MGEYKVCHRQGLVSRVVEFVGNEEIKNLSCLCNSNDEGVFVVAAWFDSVVDGVHLRFPRDDTSAEPRFKVSIKFRDSFNEVVFVFFDDQVKKMAFETYRVLGSIGESCSMYPKEMDVLYGDVFVFKAKKKLGVGSFKVLEFISDPILVDIFLEEYMSDVDGSFADISHPDDAFSSTENCFAIVKSEGGCSTRNRSESLESVGDVNIPK</sequence>
<evidence type="ECO:0000313" key="1">
    <source>
        <dbReference type="EMBL" id="GAU39040.1"/>
    </source>
</evidence>
<evidence type="ECO:0008006" key="3">
    <source>
        <dbReference type="Google" id="ProtNLM"/>
    </source>
</evidence>
<reference evidence="2" key="1">
    <citation type="journal article" date="2017" name="Front. Plant Sci.">
        <title>Climate Clever Clovers: New Paradigm to Reduce the Environmental Footprint of Ruminants by Breeding Low Methanogenic Forages Utilizing Haplotype Variation.</title>
        <authorList>
            <person name="Kaur P."/>
            <person name="Appels R."/>
            <person name="Bayer P.E."/>
            <person name="Keeble-Gagnere G."/>
            <person name="Wang J."/>
            <person name="Hirakawa H."/>
            <person name="Shirasawa K."/>
            <person name="Vercoe P."/>
            <person name="Stefanova K."/>
            <person name="Durmic Z."/>
            <person name="Nichols P."/>
            <person name="Revell C."/>
            <person name="Isobe S.N."/>
            <person name="Edwards D."/>
            <person name="Erskine W."/>
        </authorList>
    </citation>
    <scope>NUCLEOTIDE SEQUENCE [LARGE SCALE GENOMIC DNA]</scope>
    <source>
        <strain evidence="2">cv. Daliak</strain>
    </source>
</reference>
<protein>
    <recommendedName>
        <fullName evidence="3">Replication factor A C-terminal domain-containing protein</fullName>
    </recommendedName>
</protein>
<proteinExistence type="predicted"/>
<dbReference type="AlphaFoldDB" id="A0A2Z6NQS2"/>
<gene>
    <name evidence="1" type="ORF">TSUD_59960</name>
</gene>
<dbReference type="EMBL" id="DF973741">
    <property type="protein sequence ID" value="GAU39040.1"/>
    <property type="molecule type" value="Genomic_DNA"/>
</dbReference>
<name>A0A2Z6NQS2_TRISU</name>
<evidence type="ECO:0000313" key="2">
    <source>
        <dbReference type="Proteomes" id="UP000242715"/>
    </source>
</evidence>
<organism evidence="1 2">
    <name type="scientific">Trifolium subterraneum</name>
    <name type="common">Subterranean clover</name>
    <dbReference type="NCBI Taxonomy" id="3900"/>
    <lineage>
        <taxon>Eukaryota</taxon>
        <taxon>Viridiplantae</taxon>
        <taxon>Streptophyta</taxon>
        <taxon>Embryophyta</taxon>
        <taxon>Tracheophyta</taxon>
        <taxon>Spermatophyta</taxon>
        <taxon>Magnoliopsida</taxon>
        <taxon>eudicotyledons</taxon>
        <taxon>Gunneridae</taxon>
        <taxon>Pentapetalae</taxon>
        <taxon>rosids</taxon>
        <taxon>fabids</taxon>
        <taxon>Fabales</taxon>
        <taxon>Fabaceae</taxon>
        <taxon>Papilionoideae</taxon>
        <taxon>50 kb inversion clade</taxon>
        <taxon>NPAAA clade</taxon>
        <taxon>Hologalegina</taxon>
        <taxon>IRL clade</taxon>
        <taxon>Trifolieae</taxon>
        <taxon>Trifolium</taxon>
    </lineage>
</organism>
<accession>A0A2Z6NQS2</accession>
<keyword evidence="2" id="KW-1185">Reference proteome</keyword>